<dbReference type="AlphaFoldDB" id="A0A5J6WFU6"/>
<reference evidence="2 3" key="1">
    <citation type="submission" date="2019-09" db="EMBL/GenBank/DDBJ databases">
        <title>Hybrid Assembly of the complete Genome of the Deep-Sea Bacterium Moritella marina from long Nanopore and Illumina reads.</title>
        <authorList>
            <person name="Magin S."/>
            <person name="Georgoulis A."/>
            <person name="Papadimitriou K."/>
            <person name="Iliakis G."/>
            <person name="Vorgias C.E."/>
        </authorList>
    </citation>
    <scope>NUCLEOTIDE SEQUENCE [LARGE SCALE GENOMIC DNA]</scope>
    <source>
        <strain evidence="2 3">MP-1</strain>
    </source>
</reference>
<feature type="domain" description="Bacterial Ig-like" evidence="1">
    <location>
        <begin position="30"/>
        <end position="82"/>
    </location>
</feature>
<organism evidence="2 3">
    <name type="scientific">Moritella marina ATCC 15381</name>
    <dbReference type="NCBI Taxonomy" id="1202962"/>
    <lineage>
        <taxon>Bacteria</taxon>
        <taxon>Pseudomonadati</taxon>
        <taxon>Pseudomonadota</taxon>
        <taxon>Gammaproteobacteria</taxon>
        <taxon>Alteromonadales</taxon>
        <taxon>Moritellaceae</taxon>
        <taxon>Moritella</taxon>
    </lineage>
</organism>
<dbReference type="Proteomes" id="UP000327424">
    <property type="component" value="Chromosome"/>
</dbReference>
<sequence>MVATITVDNDSYTDAAGNLGSGNTDAIIVDTVNPTLAIAFTESALSDGETSGVTFTFSEAPSDFVIGDINSPNGTMTNLVQDATNGKSGLRRLHPMITLMVARQSRLITTVTPMPRATQR</sequence>
<dbReference type="Pfam" id="PF19078">
    <property type="entry name" value="Big_12"/>
    <property type="match status" value="1"/>
</dbReference>
<evidence type="ECO:0000313" key="2">
    <source>
        <dbReference type="EMBL" id="QFI36819.1"/>
    </source>
</evidence>
<accession>A0A5J6WFU6</accession>
<proteinExistence type="predicted"/>
<protein>
    <recommendedName>
        <fullName evidence="1">Bacterial Ig-like domain-containing protein</fullName>
    </recommendedName>
</protein>
<dbReference type="EMBL" id="CP044399">
    <property type="protein sequence ID" value="QFI36819.1"/>
    <property type="molecule type" value="Genomic_DNA"/>
</dbReference>
<evidence type="ECO:0000259" key="1">
    <source>
        <dbReference type="Pfam" id="PF19078"/>
    </source>
</evidence>
<keyword evidence="3" id="KW-1185">Reference proteome</keyword>
<dbReference type="InterPro" id="IPR044048">
    <property type="entry name" value="Big_12"/>
</dbReference>
<gene>
    <name evidence="2" type="ORF">FR932_02695</name>
</gene>
<evidence type="ECO:0000313" key="3">
    <source>
        <dbReference type="Proteomes" id="UP000327424"/>
    </source>
</evidence>
<dbReference type="KEGG" id="mmaa:FR932_02695"/>
<name>A0A5J6WFU6_MORMI</name>